<comment type="cofactor">
    <cofactor evidence="1">
        <name>L-ascorbate</name>
        <dbReference type="ChEBI" id="CHEBI:38290"/>
    </cofactor>
</comment>
<evidence type="ECO:0000256" key="11">
    <source>
        <dbReference type="ARBA" id="ARBA00022964"/>
    </source>
</evidence>
<evidence type="ECO:0000256" key="13">
    <source>
        <dbReference type="ARBA" id="ARBA00023004"/>
    </source>
</evidence>
<feature type="compositionally biased region" description="Basic and acidic residues" evidence="16">
    <location>
        <begin position="736"/>
        <end position="754"/>
    </location>
</feature>
<dbReference type="AlphaFoldDB" id="A0AA88P6T7"/>
<dbReference type="PANTHER" id="PTHR14049">
    <property type="entry name" value="LEPRECAN 1"/>
    <property type="match status" value="1"/>
</dbReference>
<evidence type="ECO:0000256" key="17">
    <source>
        <dbReference type="SAM" id="SignalP"/>
    </source>
</evidence>
<dbReference type="InterPro" id="IPR039575">
    <property type="entry name" value="P3H"/>
</dbReference>
<dbReference type="InterPro" id="IPR044862">
    <property type="entry name" value="Pro_4_hyd_alph_FE2OG_OXY"/>
</dbReference>
<gene>
    <name evidence="19" type="ORF">Q8A67_022016</name>
</gene>
<evidence type="ECO:0000256" key="9">
    <source>
        <dbReference type="ARBA" id="ARBA00022824"/>
    </source>
</evidence>
<reference evidence="19" key="1">
    <citation type="submission" date="2023-08" db="EMBL/GenBank/DDBJ databases">
        <title>Chromosome-level Genome Assembly of mud carp (Cirrhinus molitorella).</title>
        <authorList>
            <person name="Liu H."/>
        </authorList>
    </citation>
    <scope>NUCLEOTIDE SEQUENCE</scope>
    <source>
        <strain evidence="19">Prfri</strain>
        <tissue evidence="19">Muscle</tissue>
    </source>
</reference>
<protein>
    <recommendedName>
        <fullName evidence="4">procollagen-proline 3-dioxygenase</fullName>
        <ecNumber evidence="4">1.14.11.7</ecNumber>
    </recommendedName>
</protein>
<dbReference type="Gene3D" id="1.25.40.10">
    <property type="entry name" value="Tetratricopeptide repeat domain"/>
    <property type="match status" value="2"/>
</dbReference>
<comment type="similarity">
    <text evidence="3">Belongs to the leprecan family.</text>
</comment>
<dbReference type="SMART" id="SM00702">
    <property type="entry name" value="P4Hc"/>
    <property type="match status" value="1"/>
</dbReference>
<keyword evidence="6 17" id="KW-0732">Signal</keyword>
<feature type="coiled-coil region" evidence="15">
    <location>
        <begin position="409"/>
        <end position="436"/>
    </location>
</feature>
<evidence type="ECO:0000256" key="14">
    <source>
        <dbReference type="ARBA" id="ARBA00023180"/>
    </source>
</evidence>
<dbReference type="InterPro" id="IPR011990">
    <property type="entry name" value="TPR-like_helical_dom_sf"/>
</dbReference>
<sequence>MWTSLSLISILSTVHFTLCDTQSNGRFEPYDLLFDNAVEAYYKQDWLAVILNMERALRNKAALRKIQTHCRLSCANHTAFGEFLPGVGVPIPGTGAVEDLAFFQRILKRADCVNACESEKLGPPTVHKVSETVELEFKKRTPYNYLQVAYFKINKLDKAVTAANTFFMANPDHVEMKQNLEYYRMMAGVQEADFKDLEERPHMAAFLEGKIHYSAEDFSPAIEHFEEAVEEYFTAYEECRVLCEGAFNYDNYMEYNADLFQSMTDHYLHALNCKQNCAVDLASTAGRETPFEDFLPSHFNYLQFSYYNSEKYEEAIECAKTYLLFHPEDEVMAQNLAYYSTVLGDDKAVNITAREVVNQHIKRSLLEKELLYFGYEMFGKTFVDPDTWTPEDVMPKKLRDKQKADKETAARITEEISNLMKEIETLVEEKSKETSDLAKFVKDDNNPAPTSETANKLPFDDITVSLTSTALNCSQRVVLDGVITSDECQDLRHLSSAAAIQDGFKATPSPHSASEMFQDITVLKALQEDLVPLKSALLFSDLTEKIRKALESNFGLESPLYFSSSNLVCRSATEKHEERADCLLISELNDCIKDLSAYSDQGYSAILYLNDDFEGGDFTFTESDAKTVSAVVKPLCGRVVGFRAGQDNLHGVTAVTTGQRCAVVLWFTLDPHHNEKERLQAEELLKKLSSSLEADVQKTGMDSEAKPSDPEGTVSAKTTEKDTVKTSASAEQPTKATKDNKTDSKVVKKSEKPKAKASKKPAKTETQTKPKADKTKSKESDKTKTTTAEKKKTKTANKTKPVTSDEKKKTGTKIKPKSTETKDSTAEKHKEEL</sequence>
<dbReference type="InterPro" id="IPR006620">
    <property type="entry name" value="Pro_4_hyd_alph"/>
</dbReference>
<proteinExistence type="inferred from homology"/>
<keyword evidence="7" id="KW-0677">Repeat</keyword>
<dbReference type="EMBL" id="JAUYZG010000021">
    <property type="protein sequence ID" value="KAK2874863.1"/>
    <property type="molecule type" value="Genomic_DNA"/>
</dbReference>
<evidence type="ECO:0000259" key="18">
    <source>
        <dbReference type="SMART" id="SM00702"/>
    </source>
</evidence>
<dbReference type="Pfam" id="PF23557">
    <property type="entry name" value="TPR_leprecan"/>
    <property type="match status" value="1"/>
</dbReference>
<keyword evidence="14" id="KW-0325">Glycoprotein</keyword>
<evidence type="ECO:0000256" key="4">
    <source>
        <dbReference type="ARBA" id="ARBA00012262"/>
    </source>
</evidence>
<dbReference type="GO" id="GO:0019797">
    <property type="term" value="F:procollagen-proline 3-dioxygenase activity"/>
    <property type="evidence" value="ECO:0007669"/>
    <property type="project" value="UniProtKB-EC"/>
</dbReference>
<evidence type="ECO:0000256" key="6">
    <source>
        <dbReference type="ARBA" id="ARBA00022729"/>
    </source>
</evidence>
<feature type="compositionally biased region" description="Basic and acidic residues" evidence="16">
    <location>
        <begin position="817"/>
        <end position="833"/>
    </location>
</feature>
<dbReference type="Pfam" id="PF13640">
    <property type="entry name" value="2OG-FeII_Oxy_3"/>
    <property type="match status" value="1"/>
</dbReference>
<comment type="cofactor">
    <cofactor evidence="2">
        <name>Fe cation</name>
        <dbReference type="ChEBI" id="CHEBI:24875"/>
    </cofactor>
</comment>
<dbReference type="EC" id="1.14.11.7" evidence="4"/>
<keyword evidence="20" id="KW-1185">Reference proteome</keyword>
<dbReference type="SUPFAM" id="SSF48452">
    <property type="entry name" value="TPR-like"/>
    <property type="match status" value="1"/>
</dbReference>
<keyword evidence="5" id="KW-0479">Metal-binding</keyword>
<keyword evidence="11" id="KW-0223">Dioxygenase</keyword>
<accession>A0AA88P6T7</accession>
<dbReference type="GO" id="GO:0005506">
    <property type="term" value="F:iron ion binding"/>
    <property type="evidence" value="ECO:0007669"/>
    <property type="project" value="InterPro"/>
</dbReference>
<feature type="domain" description="Prolyl 4-hydroxylase alpha subunit" evidence="18">
    <location>
        <begin position="474"/>
        <end position="668"/>
    </location>
</feature>
<name>A0AA88P6T7_9TELE</name>
<dbReference type="Gene3D" id="2.60.120.620">
    <property type="entry name" value="q2cbj1_9rhob like domain"/>
    <property type="match status" value="1"/>
</dbReference>
<organism evidence="19 20">
    <name type="scientific">Cirrhinus molitorella</name>
    <name type="common">mud carp</name>
    <dbReference type="NCBI Taxonomy" id="172907"/>
    <lineage>
        <taxon>Eukaryota</taxon>
        <taxon>Metazoa</taxon>
        <taxon>Chordata</taxon>
        <taxon>Craniata</taxon>
        <taxon>Vertebrata</taxon>
        <taxon>Euteleostomi</taxon>
        <taxon>Actinopterygii</taxon>
        <taxon>Neopterygii</taxon>
        <taxon>Teleostei</taxon>
        <taxon>Ostariophysi</taxon>
        <taxon>Cypriniformes</taxon>
        <taxon>Cyprinidae</taxon>
        <taxon>Labeoninae</taxon>
        <taxon>Labeonini</taxon>
        <taxon>Cirrhinus</taxon>
    </lineage>
</organism>
<dbReference type="GO" id="GO:0031418">
    <property type="term" value="F:L-ascorbic acid binding"/>
    <property type="evidence" value="ECO:0007669"/>
    <property type="project" value="UniProtKB-KW"/>
</dbReference>
<keyword evidence="10" id="KW-0847">Vitamin C</keyword>
<keyword evidence="12" id="KW-0560">Oxidoreductase</keyword>
<keyword evidence="9" id="KW-0256">Endoplasmic reticulum</keyword>
<feature type="chain" id="PRO_5041658117" description="procollagen-proline 3-dioxygenase" evidence="17">
    <location>
        <begin position="20"/>
        <end position="833"/>
    </location>
</feature>
<dbReference type="GO" id="GO:0032963">
    <property type="term" value="P:collagen metabolic process"/>
    <property type="evidence" value="ECO:0007669"/>
    <property type="project" value="InterPro"/>
</dbReference>
<keyword evidence="13" id="KW-0408">Iron</keyword>
<evidence type="ECO:0000256" key="7">
    <source>
        <dbReference type="ARBA" id="ARBA00022737"/>
    </source>
</evidence>
<evidence type="ECO:0000313" key="19">
    <source>
        <dbReference type="EMBL" id="KAK2874863.1"/>
    </source>
</evidence>
<feature type="compositionally biased region" description="Polar residues" evidence="16">
    <location>
        <begin position="725"/>
        <end position="735"/>
    </location>
</feature>
<evidence type="ECO:0000256" key="1">
    <source>
        <dbReference type="ARBA" id="ARBA00001961"/>
    </source>
</evidence>
<feature type="region of interest" description="Disordered" evidence="16">
    <location>
        <begin position="695"/>
        <end position="833"/>
    </location>
</feature>
<dbReference type="FunFam" id="2.60.120.620:FF:000003">
    <property type="entry name" value="Prolyl 3-hydroxylase 2"/>
    <property type="match status" value="1"/>
</dbReference>
<evidence type="ECO:0000256" key="5">
    <source>
        <dbReference type="ARBA" id="ARBA00022723"/>
    </source>
</evidence>
<dbReference type="InterPro" id="IPR056585">
    <property type="entry name" value="Leprecan_dom"/>
</dbReference>
<feature type="compositionally biased region" description="Basic and acidic residues" evidence="16">
    <location>
        <begin position="762"/>
        <end position="790"/>
    </location>
</feature>
<feature type="signal peptide" evidence="17">
    <location>
        <begin position="1"/>
        <end position="19"/>
    </location>
</feature>
<evidence type="ECO:0000256" key="16">
    <source>
        <dbReference type="SAM" id="MobiDB-lite"/>
    </source>
</evidence>
<keyword evidence="8" id="KW-0802">TPR repeat</keyword>
<dbReference type="GO" id="GO:0005783">
    <property type="term" value="C:endoplasmic reticulum"/>
    <property type="evidence" value="ECO:0007669"/>
    <property type="project" value="TreeGrafter"/>
</dbReference>
<evidence type="ECO:0000256" key="12">
    <source>
        <dbReference type="ARBA" id="ARBA00023002"/>
    </source>
</evidence>
<dbReference type="PANTHER" id="PTHR14049:SF5">
    <property type="entry name" value="PROLYL 3-HYDROXYLASE 1"/>
    <property type="match status" value="1"/>
</dbReference>
<evidence type="ECO:0000256" key="10">
    <source>
        <dbReference type="ARBA" id="ARBA00022896"/>
    </source>
</evidence>
<evidence type="ECO:0000256" key="2">
    <source>
        <dbReference type="ARBA" id="ARBA00001962"/>
    </source>
</evidence>
<keyword evidence="15" id="KW-0175">Coiled coil</keyword>
<comment type="caution">
    <text evidence="19">The sequence shown here is derived from an EMBL/GenBank/DDBJ whole genome shotgun (WGS) entry which is preliminary data.</text>
</comment>
<evidence type="ECO:0000256" key="8">
    <source>
        <dbReference type="ARBA" id="ARBA00022803"/>
    </source>
</evidence>
<evidence type="ECO:0000256" key="3">
    <source>
        <dbReference type="ARBA" id="ARBA00006487"/>
    </source>
</evidence>
<evidence type="ECO:0000313" key="20">
    <source>
        <dbReference type="Proteomes" id="UP001187343"/>
    </source>
</evidence>
<evidence type="ECO:0000256" key="15">
    <source>
        <dbReference type="SAM" id="Coils"/>
    </source>
</evidence>
<dbReference type="Proteomes" id="UP001187343">
    <property type="component" value="Unassembled WGS sequence"/>
</dbReference>